<dbReference type="Proteomes" id="UP000184305">
    <property type="component" value="Unassembled WGS sequence"/>
</dbReference>
<dbReference type="RefSeq" id="WP_073262285.1">
    <property type="nucleotide sequence ID" value="NZ_FRBQ01000001.1"/>
</dbReference>
<dbReference type="InterPro" id="IPR006059">
    <property type="entry name" value="SBP"/>
</dbReference>
<evidence type="ECO:0000256" key="5">
    <source>
        <dbReference type="ARBA" id="ARBA00022764"/>
    </source>
</evidence>
<name>A0A1M6YDE1_9GAMM</name>
<evidence type="ECO:0000256" key="6">
    <source>
        <dbReference type="SAM" id="SignalP"/>
    </source>
</evidence>
<dbReference type="SUPFAM" id="SSF53850">
    <property type="entry name" value="Periplasmic binding protein-like II"/>
    <property type="match status" value="1"/>
</dbReference>
<organism evidence="7 8">
    <name type="scientific">Phytopseudomonas punonensis</name>
    <dbReference type="NCBI Taxonomy" id="1220495"/>
    <lineage>
        <taxon>Bacteria</taxon>
        <taxon>Pseudomonadati</taxon>
        <taxon>Pseudomonadota</taxon>
        <taxon>Gammaproteobacteria</taxon>
        <taxon>Pseudomonadales</taxon>
        <taxon>Pseudomonadaceae</taxon>
        <taxon>Phytopseudomonas</taxon>
    </lineage>
</organism>
<keyword evidence="4 6" id="KW-0732">Signal</keyword>
<dbReference type="OrthoDB" id="7053620at2"/>
<comment type="similarity">
    <text evidence="2">Belongs to the bacterial solute-binding protein 1 family.</text>
</comment>
<dbReference type="EMBL" id="FRBQ01000001">
    <property type="protein sequence ID" value="SHL16025.1"/>
    <property type="molecule type" value="Genomic_DNA"/>
</dbReference>
<dbReference type="GO" id="GO:0030976">
    <property type="term" value="F:thiamine pyrophosphate binding"/>
    <property type="evidence" value="ECO:0007669"/>
    <property type="project" value="TreeGrafter"/>
</dbReference>
<dbReference type="PANTHER" id="PTHR30006:SF3">
    <property type="entry name" value="THIAMINE-BINDING PERIPLASMIC PROTEIN"/>
    <property type="match status" value="1"/>
</dbReference>
<protein>
    <submittedName>
        <fullName evidence="7">Putative spermidine/putrescine transport system substrate-binding protein</fullName>
    </submittedName>
</protein>
<feature type="chain" id="PRO_5012567984" evidence="6">
    <location>
        <begin position="28"/>
        <end position="351"/>
    </location>
</feature>
<dbReference type="GO" id="GO:0030975">
    <property type="term" value="F:thiamine binding"/>
    <property type="evidence" value="ECO:0007669"/>
    <property type="project" value="TreeGrafter"/>
</dbReference>
<keyword evidence="8" id="KW-1185">Reference proteome</keyword>
<dbReference type="STRING" id="1220495.SAMN05216288_1214"/>
<dbReference type="GO" id="GO:0015888">
    <property type="term" value="P:thiamine transport"/>
    <property type="evidence" value="ECO:0007669"/>
    <property type="project" value="TreeGrafter"/>
</dbReference>
<dbReference type="PANTHER" id="PTHR30006">
    <property type="entry name" value="THIAMINE-BINDING PERIPLASMIC PROTEIN-RELATED"/>
    <property type="match status" value="1"/>
</dbReference>
<dbReference type="Gene3D" id="3.40.190.10">
    <property type="entry name" value="Periplasmic binding protein-like II"/>
    <property type="match status" value="2"/>
</dbReference>
<accession>A0A1M6YDE1</accession>
<evidence type="ECO:0000256" key="3">
    <source>
        <dbReference type="ARBA" id="ARBA00022448"/>
    </source>
</evidence>
<dbReference type="GO" id="GO:0030288">
    <property type="term" value="C:outer membrane-bounded periplasmic space"/>
    <property type="evidence" value="ECO:0007669"/>
    <property type="project" value="TreeGrafter"/>
</dbReference>
<keyword evidence="3" id="KW-0813">Transport</keyword>
<feature type="signal peptide" evidence="6">
    <location>
        <begin position="1"/>
        <end position="27"/>
    </location>
</feature>
<evidence type="ECO:0000313" key="7">
    <source>
        <dbReference type="EMBL" id="SHL16025.1"/>
    </source>
</evidence>
<dbReference type="AlphaFoldDB" id="A0A1M6YDE1"/>
<evidence type="ECO:0000256" key="4">
    <source>
        <dbReference type="ARBA" id="ARBA00022729"/>
    </source>
</evidence>
<evidence type="ECO:0000256" key="1">
    <source>
        <dbReference type="ARBA" id="ARBA00004418"/>
    </source>
</evidence>
<sequence>MFKHLRPSIRAAIGLSILAGASTSVLADSSKLTVISFGGATKVAQTAAYFKPFEQSGAGQVIAGEYNGELSKVKAMVDVGQVTWDVVELESPELQRGCEEGLFERLDPAILGDTSQYIPGTVSECGVATYVWSMVMAYNGDKLKTAPTSWADFWDLEKFPGKRGLRKSAKYTLEAALLADGVSRQDLYKVLATKEGVDRAFKKLDAIKGSIQWWEAGAQPPQWLLAGDVTLSAAYNGRIGVAQKEGANLKISWNGSLYDPEHWAIVKGSPNKALAERFIKFASQADTQKVFSSQIPYGPVHKQTLPQLPADVQAQLPTAEANMASAQLVNAEFWIDHGEELEERFNGWAAR</sequence>
<keyword evidence="5" id="KW-0574">Periplasm</keyword>
<evidence type="ECO:0000313" key="8">
    <source>
        <dbReference type="Proteomes" id="UP000184305"/>
    </source>
</evidence>
<proteinExistence type="inferred from homology"/>
<gene>
    <name evidence="7" type="ORF">SAMN05216288_1214</name>
</gene>
<dbReference type="Pfam" id="PF13416">
    <property type="entry name" value="SBP_bac_8"/>
    <property type="match status" value="1"/>
</dbReference>
<dbReference type="CDD" id="cd13589">
    <property type="entry name" value="PBP2_polyamine_RpCGA009"/>
    <property type="match status" value="1"/>
</dbReference>
<evidence type="ECO:0000256" key="2">
    <source>
        <dbReference type="ARBA" id="ARBA00008520"/>
    </source>
</evidence>
<reference evidence="8" key="1">
    <citation type="submission" date="2016-11" db="EMBL/GenBank/DDBJ databases">
        <authorList>
            <person name="Varghese N."/>
            <person name="Submissions S."/>
        </authorList>
    </citation>
    <scope>NUCLEOTIDE SEQUENCE [LARGE SCALE GENOMIC DNA]</scope>
    <source>
        <strain evidence="8">CECT 8089</strain>
    </source>
</reference>
<comment type="subcellular location">
    <subcellularLocation>
        <location evidence="1">Periplasm</location>
    </subcellularLocation>
</comment>